<dbReference type="AlphaFoldDB" id="A0A2N0D024"/>
<evidence type="ECO:0000256" key="3">
    <source>
        <dbReference type="ARBA" id="ARBA00023002"/>
    </source>
</evidence>
<evidence type="ECO:0000259" key="9">
    <source>
        <dbReference type="Pfam" id="PF00465"/>
    </source>
</evidence>
<dbReference type="PANTHER" id="PTHR11496">
    <property type="entry name" value="ALCOHOL DEHYDROGENASE"/>
    <property type="match status" value="1"/>
</dbReference>
<feature type="domain" description="Alcohol dehydrogenase iron-type/glycerol dehydrogenase GldA" evidence="9">
    <location>
        <begin position="9"/>
        <end position="177"/>
    </location>
</feature>
<organism evidence="11 12">
    <name type="scientific">Rhizobium sullae</name>
    <name type="common">Rhizobium hedysari</name>
    <dbReference type="NCBI Taxonomy" id="50338"/>
    <lineage>
        <taxon>Bacteria</taxon>
        <taxon>Pseudomonadati</taxon>
        <taxon>Pseudomonadota</taxon>
        <taxon>Alphaproteobacteria</taxon>
        <taxon>Hyphomicrobiales</taxon>
        <taxon>Rhizobiaceae</taxon>
        <taxon>Rhizobium/Agrobacterium group</taxon>
        <taxon>Rhizobium</taxon>
    </lineage>
</organism>
<accession>A0A2N0D024</accession>
<evidence type="ECO:0000313" key="12">
    <source>
        <dbReference type="Proteomes" id="UP000232164"/>
    </source>
</evidence>
<dbReference type="SUPFAM" id="SSF56796">
    <property type="entry name" value="Dehydroquinate synthase-like"/>
    <property type="match status" value="1"/>
</dbReference>
<evidence type="ECO:0000313" key="11">
    <source>
        <dbReference type="EMBL" id="PKA39473.1"/>
    </source>
</evidence>
<keyword evidence="4" id="KW-0520">NAD</keyword>
<comment type="catalytic activity">
    <reaction evidence="5">
        <text>a secondary alcohol + NAD(+) = a ketone + NADH + H(+)</text>
        <dbReference type="Rhea" id="RHEA:10740"/>
        <dbReference type="ChEBI" id="CHEBI:15378"/>
        <dbReference type="ChEBI" id="CHEBI:17087"/>
        <dbReference type="ChEBI" id="CHEBI:35681"/>
        <dbReference type="ChEBI" id="CHEBI:57540"/>
        <dbReference type="ChEBI" id="CHEBI:57945"/>
        <dbReference type="EC" id="1.1.1.1"/>
    </reaction>
</comment>
<dbReference type="Proteomes" id="UP000232164">
    <property type="component" value="Unassembled WGS sequence"/>
</dbReference>
<reference evidence="11 12" key="1">
    <citation type="submission" date="2017-11" db="EMBL/GenBank/DDBJ databases">
        <authorList>
            <person name="Han C.G."/>
        </authorList>
    </citation>
    <scope>NUCLEOTIDE SEQUENCE [LARGE SCALE GENOMIC DNA]</scope>
    <source>
        <strain evidence="11 12">HCNT1</strain>
    </source>
</reference>
<feature type="domain" description="Fe-containing alcohol dehydrogenase-like C-terminal" evidence="10">
    <location>
        <begin position="188"/>
        <end position="383"/>
    </location>
</feature>
<gene>
    <name evidence="11" type="ORF">CWR43_32365</name>
</gene>
<dbReference type="InterPro" id="IPR018211">
    <property type="entry name" value="ADH_Fe_CS"/>
</dbReference>
<dbReference type="FunFam" id="1.20.1090.10:FF:000001">
    <property type="entry name" value="Aldehyde-alcohol dehydrogenase"/>
    <property type="match status" value="1"/>
</dbReference>
<evidence type="ECO:0000256" key="8">
    <source>
        <dbReference type="ARBA" id="ARBA00076680"/>
    </source>
</evidence>
<dbReference type="Gene3D" id="3.40.50.1970">
    <property type="match status" value="1"/>
</dbReference>
<dbReference type="InterPro" id="IPR001670">
    <property type="entry name" value="ADH_Fe/GldA"/>
</dbReference>
<evidence type="ECO:0000259" key="10">
    <source>
        <dbReference type="Pfam" id="PF25137"/>
    </source>
</evidence>
<dbReference type="Pfam" id="PF25137">
    <property type="entry name" value="ADH_Fe_C"/>
    <property type="match status" value="1"/>
</dbReference>
<reference evidence="11 12" key="2">
    <citation type="submission" date="2017-12" db="EMBL/GenBank/DDBJ databases">
        <title>Genome sequence of Rhizobium sullae HCNT1 isolated from Sulla coronaria nodules and featuring peculiar denitrification phenotypes.</title>
        <authorList>
            <person name="De Diego-Diaz B."/>
            <person name="Treu L."/>
            <person name="Campanaro S."/>
            <person name="Da Silva Duarte V."/>
            <person name="Basaglia M."/>
            <person name="Favaro L."/>
            <person name="Casella S."/>
            <person name="Squartini A."/>
        </authorList>
    </citation>
    <scope>NUCLEOTIDE SEQUENCE [LARGE SCALE GENOMIC DNA]</scope>
    <source>
        <strain evidence="11 12">HCNT1</strain>
    </source>
</reference>
<dbReference type="Pfam" id="PF00465">
    <property type="entry name" value="Fe-ADH"/>
    <property type="match status" value="1"/>
</dbReference>
<dbReference type="GO" id="GO:0004022">
    <property type="term" value="F:alcohol dehydrogenase (NAD+) activity"/>
    <property type="evidence" value="ECO:0007669"/>
    <property type="project" value="UniProtKB-EC"/>
</dbReference>
<evidence type="ECO:0000256" key="2">
    <source>
        <dbReference type="ARBA" id="ARBA00007358"/>
    </source>
</evidence>
<dbReference type="InterPro" id="IPR056798">
    <property type="entry name" value="ADH_Fe_C"/>
</dbReference>
<dbReference type="FunFam" id="3.40.50.1970:FF:000003">
    <property type="entry name" value="Alcohol dehydrogenase, iron-containing"/>
    <property type="match status" value="1"/>
</dbReference>
<name>A0A2N0D024_RHISU</name>
<dbReference type="PANTHER" id="PTHR11496:SF102">
    <property type="entry name" value="ALCOHOL DEHYDROGENASE 4"/>
    <property type="match status" value="1"/>
</dbReference>
<evidence type="ECO:0000256" key="7">
    <source>
        <dbReference type="ARBA" id="ARBA00074848"/>
    </source>
</evidence>
<evidence type="ECO:0000256" key="6">
    <source>
        <dbReference type="ARBA" id="ARBA00049243"/>
    </source>
</evidence>
<evidence type="ECO:0000256" key="5">
    <source>
        <dbReference type="ARBA" id="ARBA00049164"/>
    </source>
</evidence>
<dbReference type="RefSeq" id="WP_100773030.1">
    <property type="nucleotide sequence ID" value="NZ_PIQN01000028.1"/>
</dbReference>
<dbReference type="CDD" id="cd08551">
    <property type="entry name" value="Fe-ADH"/>
    <property type="match status" value="1"/>
</dbReference>
<evidence type="ECO:0000256" key="1">
    <source>
        <dbReference type="ARBA" id="ARBA00001962"/>
    </source>
</evidence>
<dbReference type="EMBL" id="PIQN01000028">
    <property type="protein sequence ID" value="PKA39473.1"/>
    <property type="molecule type" value="Genomic_DNA"/>
</dbReference>
<dbReference type="GO" id="GO:0046872">
    <property type="term" value="F:metal ion binding"/>
    <property type="evidence" value="ECO:0007669"/>
    <property type="project" value="InterPro"/>
</dbReference>
<comment type="caution">
    <text evidence="11">The sequence shown here is derived from an EMBL/GenBank/DDBJ whole genome shotgun (WGS) entry which is preliminary data.</text>
</comment>
<dbReference type="InterPro" id="IPR039697">
    <property type="entry name" value="Alcohol_dehydrogenase_Fe"/>
</dbReference>
<dbReference type="PROSITE" id="PS00913">
    <property type="entry name" value="ADH_IRON_1"/>
    <property type="match status" value="1"/>
</dbReference>
<comment type="cofactor">
    <cofactor evidence="1">
        <name>Fe cation</name>
        <dbReference type="ChEBI" id="CHEBI:24875"/>
    </cofactor>
</comment>
<protein>
    <recommendedName>
        <fullName evidence="7">Alcohol dehydrogenase 2</fullName>
    </recommendedName>
    <alternativeName>
        <fullName evidence="8">Alcohol dehydrogenase II</fullName>
    </alternativeName>
</protein>
<evidence type="ECO:0000256" key="4">
    <source>
        <dbReference type="ARBA" id="ARBA00023027"/>
    </source>
</evidence>
<dbReference type="Gene3D" id="1.20.1090.10">
    <property type="entry name" value="Dehydroquinate synthase-like - alpha domain"/>
    <property type="match status" value="1"/>
</dbReference>
<proteinExistence type="inferred from homology"/>
<comment type="similarity">
    <text evidence="2">Belongs to the iron-containing alcohol dehydrogenase family.</text>
</comment>
<comment type="catalytic activity">
    <reaction evidence="6">
        <text>a primary alcohol + NAD(+) = an aldehyde + NADH + H(+)</text>
        <dbReference type="Rhea" id="RHEA:10736"/>
        <dbReference type="ChEBI" id="CHEBI:15378"/>
        <dbReference type="ChEBI" id="CHEBI:15734"/>
        <dbReference type="ChEBI" id="CHEBI:17478"/>
        <dbReference type="ChEBI" id="CHEBI:57540"/>
        <dbReference type="ChEBI" id="CHEBI:57945"/>
        <dbReference type="EC" id="1.1.1.1"/>
    </reaction>
</comment>
<keyword evidence="3" id="KW-0560">Oxidoreductase</keyword>
<sequence length="387" mass="40222">MNSFQFSFPTTMMNGAGLATKAGAILKPNISGKALIVTDAGLIASGILEAFVKSLKAETIRYEVFSGVEPNPNTGVLDQALHLLKSTGCDAVIGIGGGSSIDVAKGVAAMARNPGNILDYEGIGKLKNPALPLFAIPTTAGTGSECTASTVFTHPETLFKTVIISPFLFPKVAILDPELTVGLPSAITAATGMDALTHAIESYVSKRANPLSQALALQAIRMIAGNLEPAYFVGSDLAAREAMLLASFMAGLAFSQSRLGNVHAMSHTFGGIFNIPHGVANAALLPYVIKFNIPACPDLFRDIAIALGADVSGLTVRAAAEKVVDHVVALNVAIGIPGTIKELGVDLKYMSQMVTDSMRSANVLVNPRLTTAKDIEAIIQASYAGNL</sequence>